<organism evidence="2 3">
    <name type="scientific">Nocardiopsis sinuspersici</name>
    <dbReference type="NCBI Taxonomy" id="501010"/>
    <lineage>
        <taxon>Bacteria</taxon>
        <taxon>Bacillati</taxon>
        <taxon>Actinomycetota</taxon>
        <taxon>Actinomycetes</taxon>
        <taxon>Streptosporangiales</taxon>
        <taxon>Nocardiopsidaceae</taxon>
        <taxon>Nocardiopsis</taxon>
    </lineage>
</organism>
<protein>
    <submittedName>
        <fullName evidence="2">Uncharacterized protein</fullName>
    </submittedName>
</protein>
<accession>A0A7Y9X7D2</accession>
<name>A0A7Y9X7D2_9ACTN</name>
<feature type="compositionally biased region" description="Gly residues" evidence="1">
    <location>
        <begin position="1"/>
        <end position="13"/>
    </location>
</feature>
<evidence type="ECO:0000256" key="1">
    <source>
        <dbReference type="SAM" id="MobiDB-lite"/>
    </source>
</evidence>
<dbReference type="Proteomes" id="UP000584931">
    <property type="component" value="Unassembled WGS sequence"/>
</dbReference>
<dbReference type="EMBL" id="JACCHL010000001">
    <property type="protein sequence ID" value="NYH50414.1"/>
    <property type="molecule type" value="Genomic_DNA"/>
</dbReference>
<proteinExistence type="predicted"/>
<sequence>MRGTGGEHGGGLVAAGDRGDVRTARPGELHESQTDATGGAGDHDGLTGADVRTLQHAHGGAVGHRKSGQLFIGQRRVGHVVSLFSGHGHELGEASVRLAAEQSHRERAARVVAVQGRVHQNKLAHPIGVDARADLGDHTADVTTQHARKTDGSTPTGPCVGITGQAVGPLSRPDVGVVHRRCQNPDQRLAGVRRGRGQSLRECSTSGPPCAVSTTALICSVRPSWHRHTPPFQHGLAVGTGSRTLTERSVRAGDRWCPHHHGLMVGTRCSPEKARTSEVALTGRWKEGGADALHP</sequence>
<feature type="region of interest" description="Disordered" evidence="1">
    <location>
        <begin position="1"/>
        <end position="48"/>
    </location>
</feature>
<evidence type="ECO:0000313" key="3">
    <source>
        <dbReference type="Proteomes" id="UP000584931"/>
    </source>
</evidence>
<gene>
    <name evidence="2" type="ORF">HNR06_000003</name>
</gene>
<comment type="caution">
    <text evidence="2">The sequence shown here is derived from an EMBL/GenBank/DDBJ whole genome shotgun (WGS) entry which is preliminary data.</text>
</comment>
<dbReference type="AlphaFoldDB" id="A0A7Y9X7D2"/>
<reference evidence="2 3" key="1">
    <citation type="submission" date="2020-07" db="EMBL/GenBank/DDBJ databases">
        <title>Sequencing the genomes of 1000 actinobacteria strains.</title>
        <authorList>
            <person name="Klenk H.-P."/>
        </authorList>
    </citation>
    <scope>NUCLEOTIDE SEQUENCE [LARGE SCALE GENOMIC DNA]</scope>
    <source>
        <strain evidence="2 3">DSM 45278</strain>
    </source>
</reference>
<feature type="compositionally biased region" description="Basic and acidic residues" evidence="1">
    <location>
        <begin position="17"/>
        <end position="33"/>
    </location>
</feature>
<evidence type="ECO:0000313" key="2">
    <source>
        <dbReference type="EMBL" id="NYH50414.1"/>
    </source>
</evidence>